<dbReference type="EMBL" id="KN819470">
    <property type="protein sequence ID" value="KIJ09359.1"/>
    <property type="molecule type" value="Genomic_DNA"/>
</dbReference>
<keyword evidence="3" id="KW-1185">Reference proteome</keyword>
<name>A0A0C9SQ08_PAXIN</name>
<accession>A0A0C9SQ08</accession>
<feature type="domain" description="F-box" evidence="1">
    <location>
        <begin position="30"/>
        <end position="69"/>
    </location>
</feature>
<evidence type="ECO:0000313" key="3">
    <source>
        <dbReference type="Proteomes" id="UP000053647"/>
    </source>
</evidence>
<dbReference type="InterPro" id="IPR036047">
    <property type="entry name" value="F-box-like_dom_sf"/>
</dbReference>
<dbReference type="OrthoDB" id="2688364at2759"/>
<sequence length="278" mass="30229">MSKNVVVALSGDTPDSTSHSIVRYMDTSLDKLVDDILIQVLQTLSVHAILALRKTSRRYYLLSKIRCVWCARFCAEVLARNLPPPGPPCPLSNLSSTDLENRTLRALHLENRWPSLSANAIISKQRGERVDQVLFMPGGAEFLTVQNNTLVYWFIVTRPGLSQGLKKVAEWVAPKGVSCKVVKDFDNSGTIAVGQREQSGGFVKVLSFSLKAPFTTLCDYSLVPGVVVGISNHLLLLDTTGEPGGGGLELLGWHTGATGTALLPCFPDLVSEADRESH</sequence>
<reference evidence="2 3" key="1">
    <citation type="submission" date="2014-06" db="EMBL/GenBank/DDBJ databases">
        <authorList>
            <consortium name="DOE Joint Genome Institute"/>
            <person name="Kuo A."/>
            <person name="Kohler A."/>
            <person name="Nagy L.G."/>
            <person name="Floudas D."/>
            <person name="Copeland A."/>
            <person name="Barry K.W."/>
            <person name="Cichocki N."/>
            <person name="Veneault-Fourrey C."/>
            <person name="LaButti K."/>
            <person name="Lindquist E.A."/>
            <person name="Lipzen A."/>
            <person name="Lundell T."/>
            <person name="Morin E."/>
            <person name="Murat C."/>
            <person name="Sun H."/>
            <person name="Tunlid A."/>
            <person name="Henrissat B."/>
            <person name="Grigoriev I.V."/>
            <person name="Hibbett D.S."/>
            <person name="Martin F."/>
            <person name="Nordberg H.P."/>
            <person name="Cantor M.N."/>
            <person name="Hua S.X."/>
        </authorList>
    </citation>
    <scope>NUCLEOTIDE SEQUENCE [LARGE SCALE GENOMIC DNA]</scope>
    <source>
        <strain evidence="2 3">ATCC 200175</strain>
    </source>
</reference>
<gene>
    <name evidence="2" type="ORF">PAXINDRAFT_17538</name>
</gene>
<evidence type="ECO:0000259" key="1">
    <source>
        <dbReference type="Pfam" id="PF00646"/>
    </source>
</evidence>
<evidence type="ECO:0000313" key="2">
    <source>
        <dbReference type="EMBL" id="KIJ09359.1"/>
    </source>
</evidence>
<reference evidence="3" key="2">
    <citation type="submission" date="2015-01" db="EMBL/GenBank/DDBJ databases">
        <title>Evolutionary Origins and Diversification of the Mycorrhizal Mutualists.</title>
        <authorList>
            <consortium name="DOE Joint Genome Institute"/>
            <consortium name="Mycorrhizal Genomics Consortium"/>
            <person name="Kohler A."/>
            <person name="Kuo A."/>
            <person name="Nagy L.G."/>
            <person name="Floudas D."/>
            <person name="Copeland A."/>
            <person name="Barry K.W."/>
            <person name="Cichocki N."/>
            <person name="Veneault-Fourrey C."/>
            <person name="LaButti K."/>
            <person name="Lindquist E.A."/>
            <person name="Lipzen A."/>
            <person name="Lundell T."/>
            <person name="Morin E."/>
            <person name="Murat C."/>
            <person name="Riley R."/>
            <person name="Ohm R."/>
            <person name="Sun H."/>
            <person name="Tunlid A."/>
            <person name="Henrissat B."/>
            <person name="Grigoriev I.V."/>
            <person name="Hibbett D.S."/>
            <person name="Martin F."/>
        </authorList>
    </citation>
    <scope>NUCLEOTIDE SEQUENCE [LARGE SCALE GENOMIC DNA]</scope>
    <source>
        <strain evidence="3">ATCC 200175</strain>
    </source>
</reference>
<dbReference type="AlphaFoldDB" id="A0A0C9SQ08"/>
<dbReference type="InterPro" id="IPR001810">
    <property type="entry name" value="F-box_dom"/>
</dbReference>
<dbReference type="SUPFAM" id="SSF81383">
    <property type="entry name" value="F-box domain"/>
    <property type="match status" value="1"/>
</dbReference>
<dbReference type="Proteomes" id="UP000053647">
    <property type="component" value="Unassembled WGS sequence"/>
</dbReference>
<dbReference type="Pfam" id="PF00646">
    <property type="entry name" value="F-box"/>
    <property type="match status" value="1"/>
</dbReference>
<protein>
    <recommendedName>
        <fullName evidence="1">F-box domain-containing protein</fullName>
    </recommendedName>
</protein>
<proteinExistence type="predicted"/>
<organism evidence="2 3">
    <name type="scientific">Paxillus involutus ATCC 200175</name>
    <dbReference type="NCBI Taxonomy" id="664439"/>
    <lineage>
        <taxon>Eukaryota</taxon>
        <taxon>Fungi</taxon>
        <taxon>Dikarya</taxon>
        <taxon>Basidiomycota</taxon>
        <taxon>Agaricomycotina</taxon>
        <taxon>Agaricomycetes</taxon>
        <taxon>Agaricomycetidae</taxon>
        <taxon>Boletales</taxon>
        <taxon>Paxilineae</taxon>
        <taxon>Paxillaceae</taxon>
        <taxon>Paxillus</taxon>
    </lineage>
</organism>
<dbReference type="HOGENOM" id="CLU_1028782_0_0_1"/>